<gene>
    <name evidence="1" type="ORF">OFY01_07340</name>
</gene>
<accession>A0ABT3TRA4</accession>
<evidence type="ECO:0000313" key="1">
    <source>
        <dbReference type="EMBL" id="MCX3059583.1"/>
    </source>
</evidence>
<dbReference type="EMBL" id="JAPHNL010000057">
    <property type="protein sequence ID" value="MCX3059583.1"/>
    <property type="molecule type" value="Genomic_DNA"/>
</dbReference>
<comment type="caution">
    <text evidence="1">The sequence shown here is derived from an EMBL/GenBank/DDBJ whole genome shotgun (WGS) entry which is preliminary data.</text>
</comment>
<protein>
    <submittedName>
        <fullName evidence="1">Uncharacterized protein</fullName>
    </submittedName>
</protein>
<sequence>MSVFPARRTTVAEYLVRRGLPADWRFGSPLGRVAADIYRRTYRHEPGKAFRFINGRFRRVMAYQPAEAHVLAEAWDRYGRTAEIRAARPVHVPAPRLVSGDAMRWTPTNTPVRSHP</sequence>
<reference evidence="1" key="1">
    <citation type="submission" date="2022-10" db="EMBL/GenBank/DDBJ databases">
        <title>Streptomyces beihaiensis sp. nov., a chitin degrading actinobacterium, isolated from shrimp pond soil.</title>
        <authorList>
            <person name="Xie J."/>
            <person name="Shen N."/>
        </authorList>
    </citation>
    <scope>NUCLEOTIDE SEQUENCE</scope>
    <source>
        <strain evidence="1">GXMU-J5</strain>
    </source>
</reference>
<dbReference type="Proteomes" id="UP001163064">
    <property type="component" value="Unassembled WGS sequence"/>
</dbReference>
<organism evidence="1 2">
    <name type="scientific">Streptomyces beihaiensis</name>
    <dbReference type="NCBI Taxonomy" id="2984495"/>
    <lineage>
        <taxon>Bacteria</taxon>
        <taxon>Bacillati</taxon>
        <taxon>Actinomycetota</taxon>
        <taxon>Actinomycetes</taxon>
        <taxon>Kitasatosporales</taxon>
        <taxon>Streptomycetaceae</taxon>
        <taxon>Streptomyces</taxon>
    </lineage>
</organism>
<name>A0ABT3TRA4_9ACTN</name>
<evidence type="ECO:0000313" key="2">
    <source>
        <dbReference type="Proteomes" id="UP001163064"/>
    </source>
</evidence>
<proteinExistence type="predicted"/>
<keyword evidence="2" id="KW-1185">Reference proteome</keyword>
<dbReference type="RefSeq" id="WP_266597503.1">
    <property type="nucleotide sequence ID" value="NZ_JAPHNL010000057.1"/>
</dbReference>